<feature type="domain" description="Histidine kinase" evidence="11">
    <location>
        <begin position="491"/>
        <end position="722"/>
    </location>
</feature>
<dbReference type="SUPFAM" id="SSF111352">
    <property type="entry name" value="Ammonium transporter"/>
    <property type="match status" value="1"/>
</dbReference>
<dbReference type="InterPro" id="IPR001905">
    <property type="entry name" value="Ammonium_transpt"/>
</dbReference>
<evidence type="ECO:0000256" key="10">
    <source>
        <dbReference type="RuleBase" id="RU362002"/>
    </source>
</evidence>
<sequence>MDVELAKIVELQNIMWILIATGSVLFMQAGFCFLEAGSVRSKNSINVAVKNFCDFCLTSGVFWIAGFGIMYSSAGHMFNLDYFFIAITDSPKLLAFFVFQLVFCGTASTIMSGAVAERTTFSGYLIMAFFVSGVLYPIFGRWAWNGNFEGLNLGWLNQLGFVDFAGSSVVHSIGGWASLAAVMVIGPRIGRFCEASTPIQGHNIPMATVGTIILWFGWFGFNGGSSLKFDDTIPMIILNTNLAASFGAISVLLLTWYKRQKPDVPHVLNGALAGLVSITASCNAVSPQQAVLIGLSGGAIYLASTKVLEHFKIDDVVKAAPVHGVCGAWGTLCVALFGSAEVLDTGLSFTGQVGVQLLGILVCFIWAFVPTYLFLTLIQRFIPLRVKAEDEIRGLNTSEHNANTEVLDLLHAMEKQKNESNFGMSVHEEPHTEVGQIAREYNRVLAVAHSEMENTNKANAELMASFRELQRAQTQLVESEKMASLGGLVAGIAHEINTPLGVSVTATSYLERELRILESQYKAGDLTTEDVEKFLQGANEGTGIILINLTRATELIKSFKMVAVDQSSDKCREFDLREYIDEVLFSLQPKFRTNQHSIEVSCPEGIVIFSHPGALAQILTCFLMNSLHHGFEQGNIGEVHIEAKLTAGDVELVYRDNGQGIDADSLQRIFEPFYTTKRGKGGSGLGLHIVFNLVTQTLGGTITCRSERGEGAEFTIKFPVKLEEA</sequence>
<proteinExistence type="inferred from homology"/>
<feature type="transmembrane region" description="Helical" evidence="10">
    <location>
        <begin position="94"/>
        <end position="116"/>
    </location>
</feature>
<evidence type="ECO:0000256" key="8">
    <source>
        <dbReference type="ARBA" id="ARBA00023136"/>
    </source>
</evidence>
<evidence type="ECO:0000256" key="4">
    <source>
        <dbReference type="ARBA" id="ARBA00022448"/>
    </source>
</evidence>
<dbReference type="Gene3D" id="1.10.287.130">
    <property type="match status" value="1"/>
</dbReference>
<dbReference type="SUPFAM" id="SSF47384">
    <property type="entry name" value="Homodimeric domain of signal transducing histidine kinase"/>
    <property type="match status" value="1"/>
</dbReference>
<comment type="similarity">
    <text evidence="3 10">Belongs to the ammonia transporter channel (TC 1.A.11.2) family.</text>
</comment>
<dbReference type="InterPro" id="IPR036097">
    <property type="entry name" value="HisK_dim/P_sf"/>
</dbReference>
<evidence type="ECO:0000256" key="3">
    <source>
        <dbReference type="ARBA" id="ARBA00005887"/>
    </source>
</evidence>
<feature type="transmembrane region" description="Helical" evidence="10">
    <location>
        <begin position="123"/>
        <end position="144"/>
    </location>
</feature>
<keyword evidence="6 10" id="KW-0812">Transmembrane</keyword>
<keyword evidence="9 10" id="KW-0924">Ammonia transport</keyword>
<dbReference type="InterPro" id="IPR005467">
    <property type="entry name" value="His_kinase_dom"/>
</dbReference>
<dbReference type="InterPro" id="IPR024041">
    <property type="entry name" value="NH4_transpt_AmtB-like_dom"/>
</dbReference>
<dbReference type="NCBIfam" id="TIGR00836">
    <property type="entry name" value="amt"/>
    <property type="match status" value="1"/>
</dbReference>
<comment type="subcellular location">
    <subcellularLocation>
        <location evidence="10">Cell membrane</location>
        <topology evidence="10">Multi-pass membrane protein</topology>
    </subcellularLocation>
    <subcellularLocation>
        <location evidence="2">Membrane</location>
        <topology evidence="2">Multi-pass membrane protein</topology>
    </subcellularLocation>
</comment>
<dbReference type="InterPro" id="IPR018047">
    <property type="entry name" value="Ammonium_transpt_CS"/>
</dbReference>
<evidence type="ECO:0000256" key="9">
    <source>
        <dbReference type="ARBA" id="ARBA00023177"/>
    </source>
</evidence>
<keyword evidence="7 10" id="KW-1133">Transmembrane helix</keyword>
<keyword evidence="13" id="KW-1185">Reference proteome</keyword>
<reference evidence="12 13" key="1">
    <citation type="submission" date="2019-07" db="EMBL/GenBank/DDBJ databases">
        <title>Shewanella sp. YLB-06 whole genomic sequence.</title>
        <authorList>
            <person name="Yu L."/>
        </authorList>
    </citation>
    <scope>NUCLEOTIDE SEQUENCE [LARGE SCALE GENOMIC DNA]</scope>
    <source>
        <strain evidence="12 13">YLB-06</strain>
    </source>
</reference>
<evidence type="ECO:0000259" key="11">
    <source>
        <dbReference type="PROSITE" id="PS50109"/>
    </source>
</evidence>
<dbReference type="Pfam" id="PF02518">
    <property type="entry name" value="HATPase_c"/>
    <property type="match status" value="1"/>
</dbReference>
<evidence type="ECO:0000256" key="5">
    <source>
        <dbReference type="ARBA" id="ARBA00022553"/>
    </source>
</evidence>
<keyword evidence="4 10" id="KW-0813">Transport</keyword>
<evidence type="ECO:0000313" key="13">
    <source>
        <dbReference type="Proteomes" id="UP000315947"/>
    </source>
</evidence>
<keyword evidence="5" id="KW-0597">Phosphoprotein</keyword>
<dbReference type="InterPro" id="IPR036890">
    <property type="entry name" value="HATPase_C_sf"/>
</dbReference>
<comment type="catalytic activity">
    <reaction evidence="1">
        <text>ATP + protein L-histidine = ADP + protein N-phospho-L-histidine.</text>
        <dbReference type="EC" id="2.7.13.3"/>
    </reaction>
</comment>
<dbReference type="RefSeq" id="WP_144047982.1">
    <property type="nucleotide sequence ID" value="NZ_CP041614.1"/>
</dbReference>
<dbReference type="SUPFAM" id="SSF55874">
    <property type="entry name" value="ATPase domain of HSP90 chaperone/DNA topoisomerase II/histidine kinase"/>
    <property type="match status" value="1"/>
</dbReference>
<feature type="transmembrane region" description="Helical" evidence="10">
    <location>
        <begin position="233"/>
        <end position="255"/>
    </location>
</feature>
<evidence type="ECO:0000256" key="7">
    <source>
        <dbReference type="ARBA" id="ARBA00022989"/>
    </source>
</evidence>
<dbReference type="Gene3D" id="1.10.3430.10">
    <property type="entry name" value="Ammonium transporter AmtB like domains"/>
    <property type="match status" value="1"/>
</dbReference>
<keyword evidence="8 10" id="KW-0472">Membrane</keyword>
<dbReference type="CDD" id="cd00075">
    <property type="entry name" value="HATPase"/>
    <property type="match status" value="1"/>
</dbReference>
<dbReference type="Gene3D" id="3.30.565.10">
    <property type="entry name" value="Histidine kinase-like ATPase, C-terminal domain"/>
    <property type="match status" value="1"/>
</dbReference>
<dbReference type="Pfam" id="PF00909">
    <property type="entry name" value="Ammonium_transp"/>
    <property type="match status" value="1"/>
</dbReference>
<feature type="transmembrane region" description="Helical" evidence="10">
    <location>
        <begin position="204"/>
        <end position="221"/>
    </location>
</feature>
<dbReference type="PRINTS" id="PR00344">
    <property type="entry name" value="BCTRLSENSOR"/>
</dbReference>
<accession>A0ABX5X4K4</accession>
<dbReference type="Proteomes" id="UP000315947">
    <property type="component" value="Chromosome"/>
</dbReference>
<dbReference type="PANTHER" id="PTHR11730:SF6">
    <property type="entry name" value="AMMONIUM TRANSPORTER"/>
    <property type="match status" value="1"/>
</dbReference>
<feature type="transmembrane region" description="Helical" evidence="10">
    <location>
        <begin position="55"/>
        <end position="74"/>
    </location>
</feature>
<dbReference type="PROSITE" id="PS01219">
    <property type="entry name" value="AMMONIUM_TRANSP"/>
    <property type="match status" value="1"/>
</dbReference>
<name>A0ABX5X4K4_9GAMM</name>
<comment type="caution">
    <text evidence="10">Lacks conserved residue(s) required for the propagation of feature annotation.</text>
</comment>
<evidence type="ECO:0000256" key="2">
    <source>
        <dbReference type="ARBA" id="ARBA00004141"/>
    </source>
</evidence>
<evidence type="ECO:0000256" key="6">
    <source>
        <dbReference type="ARBA" id="ARBA00022692"/>
    </source>
</evidence>
<dbReference type="CDD" id="cd00082">
    <property type="entry name" value="HisKA"/>
    <property type="match status" value="1"/>
</dbReference>
<feature type="transmembrane region" description="Helical" evidence="10">
    <location>
        <begin position="357"/>
        <end position="378"/>
    </location>
</feature>
<organism evidence="12 13">
    <name type="scientific">Shewanella psychropiezotolerans</name>
    <dbReference type="NCBI Taxonomy" id="2593655"/>
    <lineage>
        <taxon>Bacteria</taxon>
        <taxon>Pseudomonadati</taxon>
        <taxon>Pseudomonadota</taxon>
        <taxon>Gammaproteobacteria</taxon>
        <taxon>Alteromonadales</taxon>
        <taxon>Shewanellaceae</taxon>
        <taxon>Shewanella</taxon>
    </lineage>
</organism>
<gene>
    <name evidence="12" type="primary">amt</name>
    <name evidence="12" type="ORF">FM037_23390</name>
</gene>
<dbReference type="InterPro" id="IPR029020">
    <property type="entry name" value="Ammonium/urea_transptr"/>
</dbReference>
<feature type="transmembrane region" description="Helical" evidence="10">
    <location>
        <begin position="320"/>
        <end position="337"/>
    </location>
</feature>
<feature type="transmembrane region" description="Helical" evidence="10">
    <location>
        <begin position="14"/>
        <end position="34"/>
    </location>
</feature>
<dbReference type="SMART" id="SM00387">
    <property type="entry name" value="HATPase_c"/>
    <property type="match status" value="1"/>
</dbReference>
<dbReference type="PROSITE" id="PS50109">
    <property type="entry name" value="HIS_KIN"/>
    <property type="match status" value="1"/>
</dbReference>
<feature type="transmembrane region" description="Helical" evidence="10">
    <location>
        <begin position="164"/>
        <end position="184"/>
    </location>
</feature>
<dbReference type="PANTHER" id="PTHR11730">
    <property type="entry name" value="AMMONIUM TRANSPORTER"/>
    <property type="match status" value="1"/>
</dbReference>
<dbReference type="InterPro" id="IPR003661">
    <property type="entry name" value="HisK_dim/P_dom"/>
</dbReference>
<dbReference type="InterPro" id="IPR003594">
    <property type="entry name" value="HATPase_dom"/>
</dbReference>
<evidence type="ECO:0000256" key="1">
    <source>
        <dbReference type="ARBA" id="ARBA00000085"/>
    </source>
</evidence>
<evidence type="ECO:0000313" key="12">
    <source>
        <dbReference type="EMBL" id="QDO85667.1"/>
    </source>
</evidence>
<protein>
    <recommendedName>
        <fullName evidence="10">Ammonium transporter</fullName>
    </recommendedName>
</protein>
<dbReference type="EMBL" id="CP041614">
    <property type="protein sequence ID" value="QDO85667.1"/>
    <property type="molecule type" value="Genomic_DNA"/>
</dbReference>
<dbReference type="InterPro" id="IPR004358">
    <property type="entry name" value="Sig_transdc_His_kin-like_C"/>
</dbReference>